<dbReference type="SUPFAM" id="SSF54862">
    <property type="entry name" value="4Fe-4S ferredoxins"/>
    <property type="match status" value="2"/>
</dbReference>
<dbReference type="Gene3D" id="3.30.70.20">
    <property type="match status" value="2"/>
</dbReference>
<dbReference type="PANTHER" id="PTHR43687:SF6">
    <property type="entry name" value="L-ASPARTATE SEMIALDEHYDE SULFURTRANSFERASE IRON-SULFUR SUBUNIT"/>
    <property type="match status" value="1"/>
</dbReference>
<feature type="domain" description="4Fe-4S ferredoxin-type" evidence="8">
    <location>
        <begin position="214"/>
        <end position="243"/>
    </location>
</feature>
<dbReference type="PROSITE" id="PS51379">
    <property type="entry name" value="4FE4S_FER_2"/>
    <property type="match status" value="3"/>
</dbReference>
<feature type="domain" description="4Fe-4S ferredoxin-type" evidence="8">
    <location>
        <begin position="63"/>
        <end position="92"/>
    </location>
</feature>
<dbReference type="Pfam" id="PF12800">
    <property type="entry name" value="Fer4_4"/>
    <property type="match status" value="1"/>
</dbReference>
<keyword evidence="5" id="KW-0249">Electron transport</keyword>
<evidence type="ECO:0000256" key="2">
    <source>
        <dbReference type="ARBA" id="ARBA00022485"/>
    </source>
</evidence>
<dbReference type="AlphaFoldDB" id="X1F881"/>
<feature type="domain" description="4Fe-4S ferredoxin-type" evidence="8">
    <location>
        <begin position="99"/>
        <end position="119"/>
    </location>
</feature>
<sequence length="294" mass="31937">MDVGYDVLVVGDGGAIEVAKSLSNLANVHLVTKNVQEWCDDVVIHVGEVKAVRGNIGEFEVEIERDIDLERCISCGLCADACPKNAIRYDAVYTIEAGCDECGDCIEVCPTGAIDFHNREVIHAGQILAITKDKGKGKSKEWKWATQFGIYTAEAADDGAAQGKVIELVSNLGEIEKDKFLELDLERCASGRSELIGCESCLPCPYGAITRDGEKIAFSDVNCQGCGLCTSLCPLSVPQLQEYPNHLIHSQIENLLSGDLAKKVLLFVCPEHFETLNAVGRKKIKHPALLPLFV</sequence>
<evidence type="ECO:0000256" key="5">
    <source>
        <dbReference type="ARBA" id="ARBA00022982"/>
    </source>
</evidence>
<evidence type="ECO:0000256" key="4">
    <source>
        <dbReference type="ARBA" id="ARBA00022737"/>
    </source>
</evidence>
<keyword evidence="4" id="KW-0677">Repeat</keyword>
<reference evidence="9" key="1">
    <citation type="journal article" date="2014" name="Front. Microbiol.">
        <title>High frequency of phylogenetically diverse reductive dehalogenase-homologous genes in deep subseafloor sedimentary metagenomes.</title>
        <authorList>
            <person name="Kawai M."/>
            <person name="Futagami T."/>
            <person name="Toyoda A."/>
            <person name="Takaki Y."/>
            <person name="Nishi S."/>
            <person name="Hori S."/>
            <person name="Arai W."/>
            <person name="Tsubouchi T."/>
            <person name="Morono Y."/>
            <person name="Uchiyama I."/>
            <person name="Ito T."/>
            <person name="Fujiyama A."/>
            <person name="Inagaki F."/>
            <person name="Takami H."/>
        </authorList>
    </citation>
    <scope>NUCLEOTIDE SEQUENCE</scope>
    <source>
        <strain evidence="9">Expedition CK06-06</strain>
    </source>
</reference>
<dbReference type="GO" id="GO:0046872">
    <property type="term" value="F:metal ion binding"/>
    <property type="evidence" value="ECO:0007669"/>
    <property type="project" value="UniProtKB-KW"/>
</dbReference>
<evidence type="ECO:0000256" key="7">
    <source>
        <dbReference type="ARBA" id="ARBA00023014"/>
    </source>
</evidence>
<keyword evidence="1" id="KW-0813">Transport</keyword>
<dbReference type="InterPro" id="IPR017896">
    <property type="entry name" value="4Fe4S_Fe-S-bd"/>
</dbReference>
<keyword evidence="6" id="KW-0408">Iron</keyword>
<evidence type="ECO:0000259" key="8">
    <source>
        <dbReference type="PROSITE" id="PS51379"/>
    </source>
</evidence>
<protein>
    <recommendedName>
        <fullName evidence="8">4Fe-4S ferredoxin-type domain-containing protein</fullName>
    </recommendedName>
</protein>
<accession>X1F881</accession>
<dbReference type="InterPro" id="IPR017900">
    <property type="entry name" value="4Fe4S_Fe_S_CS"/>
</dbReference>
<proteinExistence type="predicted"/>
<organism evidence="9">
    <name type="scientific">marine sediment metagenome</name>
    <dbReference type="NCBI Taxonomy" id="412755"/>
    <lineage>
        <taxon>unclassified sequences</taxon>
        <taxon>metagenomes</taxon>
        <taxon>ecological metagenomes</taxon>
    </lineage>
</organism>
<dbReference type="InterPro" id="IPR050572">
    <property type="entry name" value="Fe-S_Ferredoxin"/>
</dbReference>
<keyword evidence="2" id="KW-0004">4Fe-4S</keyword>
<dbReference type="Pfam" id="PF00037">
    <property type="entry name" value="Fer4"/>
    <property type="match status" value="2"/>
</dbReference>
<keyword evidence="3" id="KW-0479">Metal-binding</keyword>
<name>X1F881_9ZZZZ</name>
<dbReference type="PANTHER" id="PTHR43687">
    <property type="entry name" value="ADENYLYLSULFATE REDUCTASE, BETA SUBUNIT"/>
    <property type="match status" value="1"/>
</dbReference>
<gene>
    <name evidence="9" type="ORF">S03H2_16500</name>
</gene>
<evidence type="ECO:0000256" key="6">
    <source>
        <dbReference type="ARBA" id="ARBA00023004"/>
    </source>
</evidence>
<keyword evidence="7" id="KW-0411">Iron-sulfur</keyword>
<evidence type="ECO:0000256" key="1">
    <source>
        <dbReference type="ARBA" id="ARBA00022448"/>
    </source>
</evidence>
<dbReference type="EMBL" id="BARU01008430">
    <property type="protein sequence ID" value="GAH41162.1"/>
    <property type="molecule type" value="Genomic_DNA"/>
</dbReference>
<evidence type="ECO:0000313" key="9">
    <source>
        <dbReference type="EMBL" id="GAH41162.1"/>
    </source>
</evidence>
<comment type="caution">
    <text evidence="9">The sequence shown here is derived from an EMBL/GenBank/DDBJ whole genome shotgun (WGS) entry which is preliminary data.</text>
</comment>
<feature type="non-terminal residue" evidence="9">
    <location>
        <position position="294"/>
    </location>
</feature>
<evidence type="ECO:0000256" key="3">
    <source>
        <dbReference type="ARBA" id="ARBA00022723"/>
    </source>
</evidence>
<dbReference type="PROSITE" id="PS00198">
    <property type="entry name" value="4FE4S_FER_1"/>
    <property type="match status" value="3"/>
</dbReference>
<dbReference type="GO" id="GO:0051539">
    <property type="term" value="F:4 iron, 4 sulfur cluster binding"/>
    <property type="evidence" value="ECO:0007669"/>
    <property type="project" value="UniProtKB-KW"/>
</dbReference>